<dbReference type="AlphaFoldDB" id="A0A662DBX5"/>
<dbReference type="GO" id="GO:0005829">
    <property type="term" value="C:cytosol"/>
    <property type="evidence" value="ECO:0007669"/>
    <property type="project" value="TreeGrafter"/>
</dbReference>
<dbReference type="PANTHER" id="PTHR43393:SF3">
    <property type="entry name" value="LYSINE DECARBOXYLASE-LIKE PROTEIN"/>
    <property type="match status" value="1"/>
</dbReference>
<dbReference type="PANTHER" id="PTHR43393">
    <property type="entry name" value="CYTOKININ RIBOSIDE 5'-MONOPHOSPHATE PHOSPHORIBOHYDROLASE"/>
    <property type="match status" value="1"/>
</dbReference>
<organism evidence="1 2">
    <name type="scientific">Aerophobetes bacterium</name>
    <dbReference type="NCBI Taxonomy" id="2030807"/>
    <lineage>
        <taxon>Bacteria</taxon>
        <taxon>Candidatus Aerophobota</taxon>
    </lineage>
</organism>
<dbReference type="Pfam" id="PF18306">
    <property type="entry name" value="LDcluster4"/>
    <property type="match status" value="1"/>
</dbReference>
<dbReference type="NCBIfam" id="TIGR00725">
    <property type="entry name" value="TIGR00725 family protein"/>
    <property type="match status" value="1"/>
</dbReference>
<gene>
    <name evidence="1" type="ORF">DRI96_06065</name>
</gene>
<dbReference type="InterPro" id="IPR041164">
    <property type="entry name" value="LDcluster4"/>
</dbReference>
<evidence type="ECO:0000313" key="2">
    <source>
        <dbReference type="Proteomes" id="UP000267654"/>
    </source>
</evidence>
<dbReference type="EMBL" id="QMQB01000237">
    <property type="protein sequence ID" value="RLE11516.1"/>
    <property type="molecule type" value="Genomic_DNA"/>
</dbReference>
<accession>A0A662DBX5</accession>
<dbReference type="Gene3D" id="3.40.50.450">
    <property type="match status" value="1"/>
</dbReference>
<dbReference type="SUPFAM" id="SSF102405">
    <property type="entry name" value="MCP/YpsA-like"/>
    <property type="match status" value="1"/>
</dbReference>
<comment type="caution">
    <text evidence="1">The sequence shown here is derived from an EMBL/GenBank/DDBJ whole genome shotgun (WGS) entry which is preliminary data.</text>
</comment>
<dbReference type="Proteomes" id="UP000267654">
    <property type="component" value="Unassembled WGS sequence"/>
</dbReference>
<proteinExistence type="predicted"/>
<name>A0A662DBX5_UNCAE</name>
<sequence>MRKLIAVCGSEADDPNLSPSAIKIAEDIGYLIARRGAVLICGGGGGIMEAACRGAKKGNGTTVGILPENKNYANPYVDIGIATHLGRARNYILVRSSDAVIGIAGRWGTLNEIALALNIGKPTLIVKGTGGWVDILSRDDVYDNLNIFPSRPFIVSSAKEAVDTIFKLIK</sequence>
<dbReference type="InterPro" id="IPR005268">
    <property type="entry name" value="CHP00725"/>
</dbReference>
<reference evidence="1 2" key="1">
    <citation type="submission" date="2018-06" db="EMBL/GenBank/DDBJ databases">
        <title>Extensive metabolic versatility and redundancy in microbially diverse, dynamic hydrothermal sediments.</title>
        <authorList>
            <person name="Dombrowski N."/>
            <person name="Teske A."/>
            <person name="Baker B.J."/>
        </authorList>
    </citation>
    <scope>NUCLEOTIDE SEQUENCE [LARGE SCALE GENOMIC DNA]</scope>
    <source>
        <strain evidence="1">B19_G9</strain>
    </source>
</reference>
<protein>
    <submittedName>
        <fullName evidence="1">TIGR00725 family protein</fullName>
    </submittedName>
</protein>
<evidence type="ECO:0000313" key="1">
    <source>
        <dbReference type="EMBL" id="RLE11516.1"/>
    </source>
</evidence>
<dbReference type="InterPro" id="IPR052341">
    <property type="entry name" value="LOG_family_nucleotidases"/>
</dbReference>